<comment type="caution">
    <text evidence="3">The sequence shown here is derived from an EMBL/GenBank/DDBJ whole genome shotgun (WGS) entry which is preliminary data.</text>
</comment>
<evidence type="ECO:0000313" key="4">
    <source>
        <dbReference type="Proteomes" id="UP000813462"/>
    </source>
</evidence>
<feature type="compositionally biased region" description="Low complexity" evidence="1">
    <location>
        <begin position="54"/>
        <end position="65"/>
    </location>
</feature>
<proteinExistence type="predicted"/>
<name>A0A978W1B8_ZIZJJ</name>
<feature type="region of interest" description="Disordered" evidence="1">
    <location>
        <begin position="51"/>
        <end position="71"/>
    </location>
</feature>
<feature type="transmembrane region" description="Helical" evidence="2">
    <location>
        <begin position="181"/>
        <end position="201"/>
    </location>
</feature>
<protein>
    <submittedName>
        <fullName evidence="3">Uncharacterized protein</fullName>
    </submittedName>
</protein>
<dbReference type="AlphaFoldDB" id="A0A978W1B8"/>
<reference evidence="3" key="1">
    <citation type="journal article" date="2021" name="Front. Plant Sci.">
        <title>Chromosome-Scale Genome Assembly for Chinese Sour Jujube and Insights Into Its Genome Evolution and Domestication Signature.</title>
        <authorList>
            <person name="Shen L.-Y."/>
            <person name="Luo H."/>
            <person name="Wang X.-L."/>
            <person name="Wang X.-M."/>
            <person name="Qiu X.-J."/>
            <person name="Liu H."/>
            <person name="Zhou S.-S."/>
            <person name="Jia K.-H."/>
            <person name="Nie S."/>
            <person name="Bao Y.-T."/>
            <person name="Zhang R.-G."/>
            <person name="Yun Q.-Z."/>
            <person name="Chai Y.-H."/>
            <person name="Lu J.-Y."/>
            <person name="Li Y."/>
            <person name="Zhao S.-W."/>
            <person name="Mao J.-F."/>
            <person name="Jia S.-G."/>
            <person name="Mao Y.-M."/>
        </authorList>
    </citation>
    <scope>NUCLEOTIDE SEQUENCE</scope>
    <source>
        <strain evidence="3">AT0</strain>
        <tissue evidence="3">Leaf</tissue>
    </source>
</reference>
<evidence type="ECO:0000256" key="2">
    <source>
        <dbReference type="SAM" id="Phobius"/>
    </source>
</evidence>
<organism evidence="3 4">
    <name type="scientific">Ziziphus jujuba var. spinosa</name>
    <dbReference type="NCBI Taxonomy" id="714518"/>
    <lineage>
        <taxon>Eukaryota</taxon>
        <taxon>Viridiplantae</taxon>
        <taxon>Streptophyta</taxon>
        <taxon>Embryophyta</taxon>
        <taxon>Tracheophyta</taxon>
        <taxon>Spermatophyta</taxon>
        <taxon>Magnoliopsida</taxon>
        <taxon>eudicotyledons</taxon>
        <taxon>Gunneridae</taxon>
        <taxon>Pentapetalae</taxon>
        <taxon>rosids</taxon>
        <taxon>fabids</taxon>
        <taxon>Rosales</taxon>
        <taxon>Rhamnaceae</taxon>
        <taxon>Paliureae</taxon>
        <taxon>Ziziphus</taxon>
    </lineage>
</organism>
<accession>A0A978W1B8</accession>
<dbReference type="EMBL" id="JAEACU010000001">
    <property type="protein sequence ID" value="KAH7545752.1"/>
    <property type="molecule type" value="Genomic_DNA"/>
</dbReference>
<keyword evidence="2" id="KW-0812">Transmembrane</keyword>
<evidence type="ECO:0000313" key="3">
    <source>
        <dbReference type="EMBL" id="KAH7545752.1"/>
    </source>
</evidence>
<evidence type="ECO:0000256" key="1">
    <source>
        <dbReference type="SAM" id="MobiDB-lite"/>
    </source>
</evidence>
<keyword evidence="2" id="KW-0472">Membrane</keyword>
<gene>
    <name evidence="3" type="ORF">FEM48_Zijuj01G0127100</name>
</gene>
<keyword evidence="2" id="KW-1133">Transmembrane helix</keyword>
<dbReference type="PANTHER" id="PTHR33647:SF10">
    <property type="entry name" value="DUF4228 DOMAIN-CONTAINING PROTEIN"/>
    <property type="match status" value="1"/>
</dbReference>
<sequence>MGNCLRSESAMVWAGEDWGSLRSKSHHRHHQNTMHYGGVDDMEKQRLLHEIRASSSSTSSSSSLSNDGGTSRELKIKISKKELDQLIGRTGGRQGLTVEQFLSQLVINNGGGDHRPCWLDHQRSWRPALQSIPESKIFLWQGIKSEKRRRGVDIVRMVWILTCSFILHFKRYRWKIRMGSYGLFIGLFYGSFFFSILNCAMDF</sequence>
<dbReference type="Proteomes" id="UP000813462">
    <property type="component" value="Unassembled WGS sequence"/>
</dbReference>
<dbReference type="PANTHER" id="PTHR33647">
    <property type="entry name" value="OS01G0793900 PROTEIN"/>
    <property type="match status" value="1"/>
</dbReference>